<dbReference type="PANTHER" id="PTHR35602:SF3">
    <property type="entry name" value="ESTERASE YQIA"/>
    <property type="match status" value="1"/>
</dbReference>
<keyword evidence="2" id="KW-1185">Reference proteome</keyword>
<dbReference type="InterPro" id="IPR029058">
    <property type="entry name" value="AB_hydrolase_fold"/>
</dbReference>
<accession>A0A9X4LGB7</accession>
<dbReference type="Pfam" id="PF05728">
    <property type="entry name" value="UPF0227"/>
    <property type="match status" value="1"/>
</dbReference>
<name>A0A9X4LGB7_9BURK</name>
<proteinExistence type="predicted"/>
<gene>
    <name evidence="1" type="ORF">EXJ73_08320</name>
</gene>
<dbReference type="AlphaFoldDB" id="A0A9X4LGB7"/>
<dbReference type="RefSeq" id="WP_268148903.1">
    <property type="nucleotide sequence ID" value="NZ_JAPPUW010000005.1"/>
</dbReference>
<protein>
    <submittedName>
        <fullName evidence="1">Esterase</fullName>
    </submittedName>
</protein>
<evidence type="ECO:0000313" key="1">
    <source>
        <dbReference type="EMBL" id="MDG0862474.1"/>
    </source>
</evidence>
<comment type="caution">
    <text evidence="1">The sequence shown here is derived from an EMBL/GenBank/DDBJ whole genome shotgun (WGS) entry which is preliminary data.</text>
</comment>
<dbReference type="SUPFAM" id="SSF53474">
    <property type="entry name" value="alpha/beta-Hydrolases"/>
    <property type="match status" value="1"/>
</dbReference>
<dbReference type="InterPro" id="IPR008886">
    <property type="entry name" value="UPF0227/Esterase_YqiA"/>
</dbReference>
<sequence>MALTHLLYLHGFRSSPQSAKARRMAAWSSGMPGLHFCCPQLPPSPLEAMAQLARLVADWPASGSAVVGSSLGGFYATALAEQPAHRGWRVAVLNPAVDPARDLSRHIGVQTAWHDPALKFDFTARHVAELAALAPPARLSTPPRYYALIAKGDELLDWREMLARYSGCDGKVLEGSDHGLTDFEDHLPGVAAHLLA</sequence>
<dbReference type="Proteomes" id="UP001152766">
    <property type="component" value="Unassembled WGS sequence"/>
</dbReference>
<dbReference type="EMBL" id="SGUG01000009">
    <property type="protein sequence ID" value="MDG0862474.1"/>
    <property type="molecule type" value="Genomic_DNA"/>
</dbReference>
<evidence type="ECO:0000313" key="2">
    <source>
        <dbReference type="Proteomes" id="UP001152766"/>
    </source>
</evidence>
<reference evidence="1" key="1">
    <citation type="submission" date="2019-02" db="EMBL/GenBank/DDBJ databases">
        <title>Draft genome of the type strain Pelomonas aquatica CCUG 52575T.</title>
        <authorList>
            <person name="Gomila M."/>
            <person name="Lalucat J."/>
        </authorList>
    </citation>
    <scope>NUCLEOTIDE SEQUENCE</scope>
    <source>
        <strain evidence="1">CCUG 52575</strain>
    </source>
</reference>
<dbReference type="PANTHER" id="PTHR35602">
    <property type="entry name" value="ESTERASE YQIA-RELATED"/>
    <property type="match status" value="1"/>
</dbReference>
<organism evidence="1 2">
    <name type="scientific">Pelomonas aquatica</name>
    <dbReference type="NCBI Taxonomy" id="431058"/>
    <lineage>
        <taxon>Bacteria</taxon>
        <taxon>Pseudomonadati</taxon>
        <taxon>Pseudomonadota</taxon>
        <taxon>Betaproteobacteria</taxon>
        <taxon>Burkholderiales</taxon>
        <taxon>Sphaerotilaceae</taxon>
        <taxon>Roseateles</taxon>
    </lineage>
</organism>
<dbReference type="Gene3D" id="3.40.50.1820">
    <property type="entry name" value="alpha/beta hydrolase"/>
    <property type="match status" value="1"/>
</dbReference>